<comment type="caution">
    <text evidence="1">The sequence shown here is derived from an EMBL/GenBank/DDBJ whole genome shotgun (WGS) entry which is preliminary data.</text>
</comment>
<organism evidence="1 2">
    <name type="scientific">Agrocybe pediades</name>
    <dbReference type="NCBI Taxonomy" id="84607"/>
    <lineage>
        <taxon>Eukaryota</taxon>
        <taxon>Fungi</taxon>
        <taxon>Dikarya</taxon>
        <taxon>Basidiomycota</taxon>
        <taxon>Agaricomycotina</taxon>
        <taxon>Agaricomycetes</taxon>
        <taxon>Agaricomycetidae</taxon>
        <taxon>Agaricales</taxon>
        <taxon>Agaricineae</taxon>
        <taxon>Strophariaceae</taxon>
        <taxon>Agrocybe</taxon>
    </lineage>
</organism>
<dbReference type="AlphaFoldDB" id="A0A8H4R5B2"/>
<evidence type="ECO:0000313" key="2">
    <source>
        <dbReference type="Proteomes" id="UP000521872"/>
    </source>
</evidence>
<keyword evidence="2" id="KW-1185">Reference proteome</keyword>
<reference evidence="1 2" key="1">
    <citation type="submission" date="2019-12" db="EMBL/GenBank/DDBJ databases">
        <authorList>
            <person name="Floudas D."/>
            <person name="Bentzer J."/>
            <person name="Ahren D."/>
            <person name="Johansson T."/>
            <person name="Persson P."/>
            <person name="Tunlid A."/>
        </authorList>
    </citation>
    <scope>NUCLEOTIDE SEQUENCE [LARGE SCALE GENOMIC DNA]</scope>
    <source>
        <strain evidence="1 2">CBS 102.39</strain>
    </source>
</reference>
<proteinExistence type="predicted"/>
<dbReference type="EMBL" id="JAACJL010000001">
    <property type="protein sequence ID" value="KAF4623705.1"/>
    <property type="molecule type" value="Genomic_DNA"/>
</dbReference>
<gene>
    <name evidence="1" type="ORF">D9613_001880</name>
</gene>
<accession>A0A8H4R5B2</accession>
<dbReference type="Proteomes" id="UP000521872">
    <property type="component" value="Unassembled WGS sequence"/>
</dbReference>
<sequence>MPALESYDVFLDLTNDMHDSVSIQVLRDYGRSPGHAVLLRPTESLTLILESGSSYQYAVKFHTKVANVTARSWKDMKYSISQFFATSPTVDSVTPTSHTATTNGVQVDRLWRDNRFNIWND</sequence>
<protein>
    <submittedName>
        <fullName evidence="1">Uncharacterized protein</fullName>
    </submittedName>
</protein>
<name>A0A8H4R5B2_9AGAR</name>
<evidence type="ECO:0000313" key="1">
    <source>
        <dbReference type="EMBL" id="KAF4623705.1"/>
    </source>
</evidence>